<dbReference type="PANTHER" id="PTHR44757:SF2">
    <property type="entry name" value="BIOFILM ARCHITECTURE MAINTENANCE PROTEIN MBAA"/>
    <property type="match status" value="1"/>
</dbReference>
<dbReference type="SUPFAM" id="SSF141868">
    <property type="entry name" value="EAL domain-like"/>
    <property type="match status" value="1"/>
</dbReference>
<dbReference type="Gene3D" id="3.20.20.450">
    <property type="entry name" value="EAL domain"/>
    <property type="match status" value="1"/>
</dbReference>
<dbReference type="PROSITE" id="PS50883">
    <property type="entry name" value="EAL"/>
    <property type="match status" value="1"/>
</dbReference>
<evidence type="ECO:0000313" key="4">
    <source>
        <dbReference type="EMBL" id="MFC3861336.1"/>
    </source>
</evidence>
<dbReference type="CDD" id="cd01948">
    <property type="entry name" value="EAL"/>
    <property type="match status" value="1"/>
</dbReference>
<dbReference type="InterPro" id="IPR043128">
    <property type="entry name" value="Rev_trsase/Diguanyl_cyclase"/>
</dbReference>
<organism evidence="4 5">
    <name type="scientific">Deinococcus antarcticus</name>
    <dbReference type="NCBI Taxonomy" id="1298767"/>
    <lineage>
        <taxon>Bacteria</taxon>
        <taxon>Thermotogati</taxon>
        <taxon>Deinococcota</taxon>
        <taxon>Deinococci</taxon>
        <taxon>Deinococcales</taxon>
        <taxon>Deinococcaceae</taxon>
        <taxon>Deinococcus</taxon>
    </lineage>
</organism>
<evidence type="ECO:0000259" key="2">
    <source>
        <dbReference type="PROSITE" id="PS50883"/>
    </source>
</evidence>
<dbReference type="SUPFAM" id="SSF55785">
    <property type="entry name" value="PYP-like sensor domain (PAS domain)"/>
    <property type="match status" value="2"/>
</dbReference>
<dbReference type="Pfam" id="PF08448">
    <property type="entry name" value="PAS_4"/>
    <property type="match status" value="2"/>
</dbReference>
<dbReference type="CDD" id="cd00130">
    <property type="entry name" value="PAS"/>
    <property type="match status" value="1"/>
</dbReference>
<dbReference type="Proteomes" id="UP001595748">
    <property type="component" value="Unassembled WGS sequence"/>
</dbReference>
<dbReference type="NCBIfam" id="TIGR00229">
    <property type="entry name" value="sensory_box"/>
    <property type="match status" value="1"/>
</dbReference>
<dbReference type="InterPro" id="IPR001633">
    <property type="entry name" value="EAL_dom"/>
</dbReference>
<evidence type="ECO:0000259" key="3">
    <source>
        <dbReference type="PROSITE" id="PS50887"/>
    </source>
</evidence>
<proteinExistence type="predicted"/>
<gene>
    <name evidence="4" type="ORF">ACFOPQ_11250</name>
</gene>
<dbReference type="RefSeq" id="WP_380078126.1">
    <property type="nucleotide sequence ID" value="NZ_JBHRZF010000136.1"/>
</dbReference>
<evidence type="ECO:0000259" key="1">
    <source>
        <dbReference type="PROSITE" id="PS50113"/>
    </source>
</evidence>
<dbReference type="Pfam" id="PF00990">
    <property type="entry name" value="GGDEF"/>
    <property type="match status" value="1"/>
</dbReference>
<dbReference type="EMBL" id="JBHRZF010000136">
    <property type="protein sequence ID" value="MFC3861336.1"/>
    <property type="molecule type" value="Genomic_DNA"/>
</dbReference>
<dbReference type="PANTHER" id="PTHR44757">
    <property type="entry name" value="DIGUANYLATE CYCLASE DGCP"/>
    <property type="match status" value="1"/>
</dbReference>
<dbReference type="NCBIfam" id="TIGR00254">
    <property type="entry name" value="GGDEF"/>
    <property type="match status" value="1"/>
</dbReference>
<protein>
    <submittedName>
        <fullName evidence="4">Bifunctional diguanylate cyclase/phosphodiesterase</fullName>
    </submittedName>
</protein>
<accession>A0ABV8A7N0</accession>
<dbReference type="InterPro" id="IPR029787">
    <property type="entry name" value="Nucleotide_cyclase"/>
</dbReference>
<dbReference type="InterPro" id="IPR013656">
    <property type="entry name" value="PAS_4"/>
</dbReference>
<dbReference type="InterPro" id="IPR035965">
    <property type="entry name" value="PAS-like_dom_sf"/>
</dbReference>
<evidence type="ECO:0000313" key="5">
    <source>
        <dbReference type="Proteomes" id="UP001595748"/>
    </source>
</evidence>
<dbReference type="InterPro" id="IPR000700">
    <property type="entry name" value="PAS-assoc_C"/>
</dbReference>
<dbReference type="Gene3D" id="3.30.70.270">
    <property type="match status" value="1"/>
</dbReference>
<dbReference type="SMART" id="SM00267">
    <property type="entry name" value="GGDEF"/>
    <property type="match status" value="1"/>
</dbReference>
<dbReference type="InterPro" id="IPR052155">
    <property type="entry name" value="Biofilm_reg_signaling"/>
</dbReference>
<dbReference type="InterPro" id="IPR000160">
    <property type="entry name" value="GGDEF_dom"/>
</dbReference>
<feature type="domain" description="GGDEF" evidence="3">
    <location>
        <begin position="320"/>
        <end position="453"/>
    </location>
</feature>
<sequence>MRTQFNATSAEDWKRTMLELQWPTFVTNVDGVVQSWNTGCEQLLGYGTEVIGERVHTLLSTPLEGLRLDGLIRQALQGERLMGVEVPFRHADGRVRLTVCSVALLKDLKGGDLGLVFTCAPLSGEQGTLKSGRQHFYESLLNVLPAPLAILNPQGQYVFCNEVSIRNPEIRAWIIGKTDEEYVTYRGFDRAMLERRQAHYRQSVQERRSVTFEEVFDSAERGRVVQARTYTPVYDDTGELSMVLGYGLEITELRAAQEALQTLNSELEARVTARTAQLEVANRQIQHDAFHDALTGLPNGALFTDRLEQAISRSRQVGHPTYAVLRLDTDRFKAVNDTLGHPAGDALLRELALRLRGVVRASDTVARQGGDEFTILLEPTPTPAQVKELADRLRQAVRAPVNLNGEEVVVSASLGIVPGDEHYASAAEILRDADIAMYRAKAAGRGSSQVFSAEMREQTIREGRLEQELRAALVRDELQVVYQPIIDLRTGRAAGFEALVRWQHPRRGLLGPGEFLPVAAESGLEQQIDRWVLRRACLDMMAWKQGHPRSRLLTLSVNFSAEHFSAPGTVDFLQDVLHETGFDPARLHIEITESVLLGQTQAILQTLQQVQALGVKLHLDDFGTGYSSLSYLHHYPLDTLKIDRSFVLSMLENRSSAELVRTIVAMTRNMNLSAVAEGVENQEQFAALQALGCEFAQGYFFSRPLPLADACQVVEELDARQDDRE</sequence>
<name>A0ABV8A7N0_9DEIO</name>
<dbReference type="SUPFAM" id="SSF55073">
    <property type="entry name" value="Nucleotide cyclase"/>
    <property type="match status" value="1"/>
</dbReference>
<feature type="domain" description="EAL" evidence="2">
    <location>
        <begin position="462"/>
        <end position="718"/>
    </location>
</feature>
<comment type="caution">
    <text evidence="4">The sequence shown here is derived from an EMBL/GenBank/DDBJ whole genome shotgun (WGS) entry which is preliminary data.</text>
</comment>
<dbReference type="PROSITE" id="PS50113">
    <property type="entry name" value="PAC"/>
    <property type="match status" value="1"/>
</dbReference>
<keyword evidence="5" id="KW-1185">Reference proteome</keyword>
<dbReference type="InterPro" id="IPR000014">
    <property type="entry name" value="PAS"/>
</dbReference>
<dbReference type="Pfam" id="PF00563">
    <property type="entry name" value="EAL"/>
    <property type="match status" value="1"/>
</dbReference>
<dbReference type="InterPro" id="IPR035919">
    <property type="entry name" value="EAL_sf"/>
</dbReference>
<dbReference type="Gene3D" id="3.30.450.20">
    <property type="entry name" value="PAS domain"/>
    <property type="match status" value="2"/>
</dbReference>
<dbReference type="PROSITE" id="PS50887">
    <property type="entry name" value="GGDEF"/>
    <property type="match status" value="1"/>
</dbReference>
<reference evidence="5" key="1">
    <citation type="journal article" date="2019" name="Int. J. Syst. Evol. Microbiol.">
        <title>The Global Catalogue of Microorganisms (GCM) 10K type strain sequencing project: providing services to taxonomists for standard genome sequencing and annotation.</title>
        <authorList>
            <consortium name="The Broad Institute Genomics Platform"/>
            <consortium name="The Broad Institute Genome Sequencing Center for Infectious Disease"/>
            <person name="Wu L."/>
            <person name="Ma J."/>
        </authorList>
    </citation>
    <scope>NUCLEOTIDE SEQUENCE [LARGE SCALE GENOMIC DNA]</scope>
    <source>
        <strain evidence="5">CCTCC AB 2013263</strain>
    </source>
</reference>
<dbReference type="SMART" id="SM00052">
    <property type="entry name" value="EAL"/>
    <property type="match status" value="1"/>
</dbReference>
<dbReference type="CDD" id="cd01949">
    <property type="entry name" value="GGDEF"/>
    <property type="match status" value="1"/>
</dbReference>
<feature type="domain" description="PAC" evidence="1">
    <location>
        <begin position="210"/>
        <end position="262"/>
    </location>
</feature>